<dbReference type="PANTHER" id="PTHR32467:SF90">
    <property type="entry name" value="AP2-LIKE ETHYLENE-RESPONSIVE TRANSCRIPTION FACTOR AIL1"/>
    <property type="match status" value="1"/>
</dbReference>
<dbReference type="PROSITE" id="PS51032">
    <property type="entry name" value="AP2_ERF"/>
    <property type="match status" value="1"/>
</dbReference>
<dbReference type="KEGG" id="qsa:O6P43_010172"/>
<evidence type="ECO:0000256" key="2">
    <source>
        <dbReference type="ARBA" id="ARBA00023015"/>
    </source>
</evidence>
<dbReference type="PANTHER" id="PTHR32467">
    <property type="entry name" value="AP2-LIKE ETHYLENE-RESPONSIVE TRANSCRIPTION FACTOR"/>
    <property type="match status" value="1"/>
</dbReference>
<dbReference type="GO" id="GO:0005634">
    <property type="term" value="C:nucleus"/>
    <property type="evidence" value="ECO:0007669"/>
    <property type="project" value="UniProtKB-SubCell"/>
</dbReference>
<keyword evidence="2" id="KW-0805">Transcription regulation</keyword>
<reference evidence="7" key="1">
    <citation type="journal article" date="2023" name="Science">
        <title>Elucidation of the pathway for biosynthesis of saponin adjuvants from the soapbark tree.</title>
        <authorList>
            <person name="Reed J."/>
            <person name="Orme A."/>
            <person name="El-Demerdash A."/>
            <person name="Owen C."/>
            <person name="Martin L.B.B."/>
            <person name="Misra R.C."/>
            <person name="Kikuchi S."/>
            <person name="Rejzek M."/>
            <person name="Martin A.C."/>
            <person name="Harkess A."/>
            <person name="Leebens-Mack J."/>
            <person name="Louveau T."/>
            <person name="Stephenson M.J."/>
            <person name="Osbourn A."/>
        </authorList>
    </citation>
    <scope>NUCLEOTIDE SEQUENCE</scope>
    <source>
        <strain evidence="7">S10</strain>
    </source>
</reference>
<evidence type="ECO:0000256" key="4">
    <source>
        <dbReference type="ARBA" id="ARBA00023163"/>
    </source>
</evidence>
<dbReference type="Gene3D" id="3.30.730.10">
    <property type="entry name" value="AP2/ERF domain"/>
    <property type="match status" value="1"/>
</dbReference>
<dbReference type="GO" id="GO:0003677">
    <property type="term" value="F:DNA binding"/>
    <property type="evidence" value="ECO:0007669"/>
    <property type="project" value="UniProtKB-KW"/>
</dbReference>
<dbReference type="GO" id="GO:0003700">
    <property type="term" value="F:DNA-binding transcription factor activity"/>
    <property type="evidence" value="ECO:0007669"/>
    <property type="project" value="InterPro"/>
</dbReference>
<dbReference type="InterPro" id="IPR036955">
    <property type="entry name" value="AP2/ERF_dom_sf"/>
</dbReference>
<dbReference type="EMBL" id="JARAOO010000004">
    <property type="protein sequence ID" value="KAJ7972254.1"/>
    <property type="molecule type" value="Genomic_DNA"/>
</dbReference>
<protein>
    <submittedName>
        <fullName evidence="7">AP2-like ethylene-responsive transcription factor</fullName>
    </submittedName>
</protein>
<comment type="subcellular location">
    <subcellularLocation>
        <location evidence="1">Nucleus</location>
    </subcellularLocation>
</comment>
<evidence type="ECO:0000256" key="3">
    <source>
        <dbReference type="ARBA" id="ARBA00023125"/>
    </source>
</evidence>
<organism evidence="7 8">
    <name type="scientific">Quillaja saponaria</name>
    <name type="common">Soap bark tree</name>
    <dbReference type="NCBI Taxonomy" id="32244"/>
    <lineage>
        <taxon>Eukaryota</taxon>
        <taxon>Viridiplantae</taxon>
        <taxon>Streptophyta</taxon>
        <taxon>Embryophyta</taxon>
        <taxon>Tracheophyta</taxon>
        <taxon>Spermatophyta</taxon>
        <taxon>Magnoliopsida</taxon>
        <taxon>eudicotyledons</taxon>
        <taxon>Gunneridae</taxon>
        <taxon>Pentapetalae</taxon>
        <taxon>rosids</taxon>
        <taxon>fabids</taxon>
        <taxon>Fabales</taxon>
        <taxon>Quillajaceae</taxon>
        <taxon>Quillaja</taxon>
    </lineage>
</organism>
<evidence type="ECO:0000313" key="7">
    <source>
        <dbReference type="EMBL" id="KAJ7972254.1"/>
    </source>
</evidence>
<name>A0AAD7PZV3_QUISA</name>
<keyword evidence="4" id="KW-0804">Transcription</keyword>
<gene>
    <name evidence="7" type="ORF">O6P43_010172</name>
</gene>
<evidence type="ECO:0000256" key="1">
    <source>
        <dbReference type="ARBA" id="ARBA00004123"/>
    </source>
</evidence>
<keyword evidence="8" id="KW-1185">Reference proteome</keyword>
<dbReference type="Proteomes" id="UP001163823">
    <property type="component" value="Chromosome 4"/>
</dbReference>
<evidence type="ECO:0000256" key="5">
    <source>
        <dbReference type="ARBA" id="ARBA00023242"/>
    </source>
</evidence>
<sequence length="259" mass="28334">MGFSDTTEDAARAYDVASIKLQGINAVTNFDISDYDVESIRKNLNLPKGKRSSRLWTKKTLDDVLLHREKNEGASSSTLQNQLVDEAVDPYIPTSNFFHTNPNPSFLDDWRSTGSTGAQAGNSGGTEFGGVGFRNYGVPVENPNNSWMKSFGVGSSINAIWSTEFQTIQPYEQFDQNAPQNQLLNVEQLQDQNENTNQILNQSSNFSLLGGDYQNPSCQSHNSNSLNGLPAGVEADDLEEGLGKSFDMSDIASILAADF</sequence>
<feature type="domain" description="AP2/ERF" evidence="6">
    <location>
        <begin position="1"/>
        <end position="31"/>
    </location>
</feature>
<proteinExistence type="predicted"/>
<dbReference type="InterPro" id="IPR001471">
    <property type="entry name" value="AP2/ERF_dom"/>
</dbReference>
<comment type="caution">
    <text evidence="7">The sequence shown here is derived from an EMBL/GenBank/DDBJ whole genome shotgun (WGS) entry which is preliminary data.</text>
</comment>
<keyword evidence="5" id="KW-0539">Nucleus</keyword>
<dbReference type="AlphaFoldDB" id="A0AAD7PZV3"/>
<accession>A0AAD7PZV3</accession>
<evidence type="ECO:0000259" key="6">
    <source>
        <dbReference type="PROSITE" id="PS51032"/>
    </source>
</evidence>
<dbReference type="SUPFAM" id="SSF54171">
    <property type="entry name" value="DNA-binding domain"/>
    <property type="match status" value="1"/>
</dbReference>
<evidence type="ECO:0000313" key="8">
    <source>
        <dbReference type="Proteomes" id="UP001163823"/>
    </source>
</evidence>
<keyword evidence="3" id="KW-0238">DNA-binding</keyword>
<dbReference type="InterPro" id="IPR016177">
    <property type="entry name" value="DNA-bd_dom_sf"/>
</dbReference>